<reference evidence="6 7" key="1">
    <citation type="submission" date="2023-10" db="EMBL/GenBank/DDBJ databases">
        <title>Genomes of two closely related lineages of the louse Polyplax serrata with different host specificities.</title>
        <authorList>
            <person name="Martinu J."/>
            <person name="Tarabai H."/>
            <person name="Stefka J."/>
            <person name="Hypsa V."/>
        </authorList>
    </citation>
    <scope>NUCLEOTIDE SEQUENCE [LARGE SCALE GENOMIC DNA]</scope>
    <source>
        <strain evidence="6">HR10_N</strain>
    </source>
</reference>
<dbReference type="SUPFAM" id="SSF57667">
    <property type="entry name" value="beta-beta-alpha zinc fingers"/>
    <property type="match status" value="1"/>
</dbReference>
<dbReference type="GO" id="GO:0003677">
    <property type="term" value="F:DNA binding"/>
    <property type="evidence" value="ECO:0007669"/>
    <property type="project" value="InterPro"/>
</dbReference>
<evidence type="ECO:0000313" key="6">
    <source>
        <dbReference type="EMBL" id="KAK6629307.1"/>
    </source>
</evidence>
<keyword evidence="3" id="KW-0862">Zinc</keyword>
<dbReference type="EMBL" id="JAWJWE010000036">
    <property type="protein sequence ID" value="KAK6629307.1"/>
    <property type="molecule type" value="Genomic_DNA"/>
</dbReference>
<organism evidence="6 7">
    <name type="scientific">Polyplax serrata</name>
    <name type="common">Common mouse louse</name>
    <dbReference type="NCBI Taxonomy" id="468196"/>
    <lineage>
        <taxon>Eukaryota</taxon>
        <taxon>Metazoa</taxon>
        <taxon>Ecdysozoa</taxon>
        <taxon>Arthropoda</taxon>
        <taxon>Hexapoda</taxon>
        <taxon>Insecta</taxon>
        <taxon>Pterygota</taxon>
        <taxon>Neoptera</taxon>
        <taxon>Paraneoptera</taxon>
        <taxon>Psocodea</taxon>
        <taxon>Troctomorpha</taxon>
        <taxon>Phthiraptera</taxon>
        <taxon>Anoplura</taxon>
        <taxon>Polyplacidae</taxon>
        <taxon>Polyplax</taxon>
    </lineage>
</organism>
<evidence type="ECO:0000259" key="5">
    <source>
        <dbReference type="PROSITE" id="PS50808"/>
    </source>
</evidence>
<dbReference type="SMART" id="SM00614">
    <property type="entry name" value="ZnF_BED"/>
    <property type="match status" value="1"/>
</dbReference>
<keyword evidence="1" id="KW-0479">Metal-binding</keyword>
<evidence type="ECO:0000313" key="7">
    <source>
        <dbReference type="Proteomes" id="UP001372834"/>
    </source>
</evidence>
<gene>
    <name evidence="6" type="ORF">RUM43_003124</name>
</gene>
<evidence type="ECO:0000256" key="1">
    <source>
        <dbReference type="ARBA" id="ARBA00022723"/>
    </source>
</evidence>
<proteinExistence type="predicted"/>
<dbReference type="InterPro" id="IPR036236">
    <property type="entry name" value="Znf_C2H2_sf"/>
</dbReference>
<dbReference type="GO" id="GO:0008270">
    <property type="term" value="F:zinc ion binding"/>
    <property type="evidence" value="ECO:0007669"/>
    <property type="project" value="UniProtKB-KW"/>
</dbReference>
<evidence type="ECO:0000256" key="2">
    <source>
        <dbReference type="ARBA" id="ARBA00022771"/>
    </source>
</evidence>
<evidence type="ECO:0000256" key="4">
    <source>
        <dbReference type="PROSITE-ProRule" id="PRU00027"/>
    </source>
</evidence>
<dbReference type="InterPro" id="IPR003656">
    <property type="entry name" value="Znf_BED"/>
</dbReference>
<feature type="domain" description="BED-type" evidence="5">
    <location>
        <begin position="27"/>
        <end position="81"/>
    </location>
</feature>
<accession>A0AAN8PNS1</accession>
<sequence>MNSSAIKQLKKKYDSAGLNCGGWLTQNSRNPLWKYFLRGDDDNTKLQCVCCKKYLKYVPGYSNPSNLVRHLRLHGDTYNLYMKEKLETNSAVRRLENAFHLKWSSFV</sequence>
<dbReference type="Proteomes" id="UP001372834">
    <property type="component" value="Unassembled WGS sequence"/>
</dbReference>
<dbReference type="AlphaFoldDB" id="A0AAN8PNS1"/>
<keyword evidence="2 4" id="KW-0863">Zinc-finger</keyword>
<comment type="caution">
    <text evidence="6">The sequence shown here is derived from an EMBL/GenBank/DDBJ whole genome shotgun (WGS) entry which is preliminary data.</text>
</comment>
<dbReference type="PROSITE" id="PS50808">
    <property type="entry name" value="ZF_BED"/>
    <property type="match status" value="1"/>
</dbReference>
<evidence type="ECO:0000256" key="3">
    <source>
        <dbReference type="ARBA" id="ARBA00022833"/>
    </source>
</evidence>
<protein>
    <recommendedName>
        <fullName evidence="5">BED-type domain-containing protein</fullName>
    </recommendedName>
</protein>
<name>A0AAN8PNS1_POLSC</name>
<dbReference type="Pfam" id="PF02892">
    <property type="entry name" value="zf-BED"/>
    <property type="match status" value="1"/>
</dbReference>